<comment type="caution">
    <text evidence="1">The sequence shown here is derived from an EMBL/GenBank/DDBJ whole genome shotgun (WGS) entry which is preliminary data.</text>
</comment>
<reference evidence="1 2" key="1">
    <citation type="submission" date="2013-08" db="EMBL/GenBank/DDBJ databases">
        <authorList>
            <person name="Weinstock G."/>
            <person name="Sodergren E."/>
            <person name="Wylie T."/>
            <person name="Fulton L."/>
            <person name="Fulton R."/>
            <person name="Fronick C."/>
            <person name="O'Laughlin M."/>
            <person name="Godfrey J."/>
            <person name="Miner T."/>
            <person name="Herter B."/>
            <person name="Appelbaum E."/>
            <person name="Cordes M."/>
            <person name="Lek S."/>
            <person name="Wollam A."/>
            <person name="Pepin K.H."/>
            <person name="Palsikar V.B."/>
            <person name="Mitreva M."/>
            <person name="Wilson R.K."/>
        </authorList>
    </citation>
    <scope>NUCLEOTIDE SEQUENCE [LARGE SCALE GENOMIC DNA]</scope>
    <source>
        <strain evidence="1 2">ATCC 15930</strain>
    </source>
</reference>
<sequence>MMWNEVPSCREWEYRWLGASRVLYSDGVIGKKIKALQWAFGLYLNMSSTLFAG</sequence>
<name>A0A069QMJ0_HOYLO</name>
<dbReference type="Proteomes" id="UP000027442">
    <property type="component" value="Unassembled WGS sequence"/>
</dbReference>
<proteinExistence type="predicted"/>
<dbReference type="EMBL" id="JNGW01000023">
    <property type="protein sequence ID" value="KDR53214.1"/>
    <property type="molecule type" value="Genomic_DNA"/>
</dbReference>
<evidence type="ECO:0000313" key="1">
    <source>
        <dbReference type="EMBL" id="KDR53214.1"/>
    </source>
</evidence>
<dbReference type="PATRIC" id="fig|1122985.7.peg.716"/>
<keyword evidence="2" id="KW-1185">Reference proteome</keyword>
<gene>
    <name evidence="1" type="ORF">HMPREF1991_00688</name>
</gene>
<dbReference type="AlphaFoldDB" id="A0A069QMJ0"/>
<organism evidence="1 2">
    <name type="scientific">Hoylesella loescheii DSM 19665 = JCM 12249 = ATCC 15930</name>
    <dbReference type="NCBI Taxonomy" id="1122985"/>
    <lineage>
        <taxon>Bacteria</taxon>
        <taxon>Pseudomonadati</taxon>
        <taxon>Bacteroidota</taxon>
        <taxon>Bacteroidia</taxon>
        <taxon>Bacteroidales</taxon>
        <taxon>Prevotellaceae</taxon>
        <taxon>Hoylesella</taxon>
    </lineage>
</organism>
<dbReference type="HOGENOM" id="CLU_3064755_0_0_10"/>
<protein>
    <submittedName>
        <fullName evidence="1">Uncharacterized protein</fullName>
    </submittedName>
</protein>
<evidence type="ECO:0000313" key="2">
    <source>
        <dbReference type="Proteomes" id="UP000027442"/>
    </source>
</evidence>
<accession>A0A069QMJ0</accession>